<protein>
    <submittedName>
        <fullName evidence="1">Uncharacterized protein</fullName>
    </submittedName>
</protein>
<evidence type="ECO:0000313" key="2">
    <source>
        <dbReference type="Proteomes" id="UP000825935"/>
    </source>
</evidence>
<proteinExistence type="predicted"/>
<dbReference type="AlphaFoldDB" id="A0A8T2UA92"/>
<dbReference type="EMBL" id="CM035412">
    <property type="protein sequence ID" value="KAH7433181.1"/>
    <property type="molecule type" value="Genomic_DNA"/>
</dbReference>
<evidence type="ECO:0000313" key="1">
    <source>
        <dbReference type="EMBL" id="KAH7433181.1"/>
    </source>
</evidence>
<organism evidence="1 2">
    <name type="scientific">Ceratopteris richardii</name>
    <name type="common">Triangle waterfern</name>
    <dbReference type="NCBI Taxonomy" id="49495"/>
    <lineage>
        <taxon>Eukaryota</taxon>
        <taxon>Viridiplantae</taxon>
        <taxon>Streptophyta</taxon>
        <taxon>Embryophyta</taxon>
        <taxon>Tracheophyta</taxon>
        <taxon>Polypodiopsida</taxon>
        <taxon>Polypodiidae</taxon>
        <taxon>Polypodiales</taxon>
        <taxon>Pteridineae</taxon>
        <taxon>Pteridaceae</taxon>
        <taxon>Parkerioideae</taxon>
        <taxon>Ceratopteris</taxon>
    </lineage>
</organism>
<gene>
    <name evidence="1" type="ORF">KP509_07G057900</name>
</gene>
<keyword evidence="2" id="KW-1185">Reference proteome</keyword>
<comment type="caution">
    <text evidence="1">The sequence shown here is derived from an EMBL/GenBank/DDBJ whole genome shotgun (WGS) entry which is preliminary data.</text>
</comment>
<dbReference type="Proteomes" id="UP000825935">
    <property type="component" value="Chromosome 7"/>
</dbReference>
<sequence length="39" mass="4850">MSTVFNRWPRSWNFFVDIRRGSCFRICYELNHQRSALRV</sequence>
<name>A0A8T2UA92_CERRI</name>
<accession>A0A8T2UA92</accession>
<reference evidence="1" key="1">
    <citation type="submission" date="2021-08" db="EMBL/GenBank/DDBJ databases">
        <title>WGS assembly of Ceratopteris richardii.</title>
        <authorList>
            <person name="Marchant D.B."/>
            <person name="Chen G."/>
            <person name="Jenkins J."/>
            <person name="Shu S."/>
            <person name="Leebens-Mack J."/>
            <person name="Grimwood J."/>
            <person name="Schmutz J."/>
            <person name="Soltis P."/>
            <person name="Soltis D."/>
            <person name="Chen Z.-H."/>
        </authorList>
    </citation>
    <scope>NUCLEOTIDE SEQUENCE</scope>
    <source>
        <strain evidence="1">Whitten #5841</strain>
        <tissue evidence="1">Leaf</tissue>
    </source>
</reference>